<evidence type="ECO:0000313" key="3">
    <source>
        <dbReference type="Proteomes" id="UP001444661"/>
    </source>
</evidence>
<reference evidence="2 3" key="1">
    <citation type="submission" date="2023-01" db="EMBL/GenBank/DDBJ databases">
        <title>Analysis of 21 Apiospora genomes using comparative genomics revels a genus with tremendous synthesis potential of carbohydrate active enzymes and secondary metabolites.</title>
        <authorList>
            <person name="Sorensen T."/>
        </authorList>
    </citation>
    <scope>NUCLEOTIDE SEQUENCE [LARGE SCALE GENOMIC DNA]</scope>
    <source>
        <strain evidence="2 3">CBS 33761</strain>
    </source>
</reference>
<feature type="region of interest" description="Disordered" evidence="1">
    <location>
        <begin position="14"/>
        <end position="94"/>
    </location>
</feature>
<proteinExistence type="predicted"/>
<protein>
    <submittedName>
        <fullName evidence="2">Uncharacterized protein</fullName>
    </submittedName>
</protein>
<feature type="compositionally biased region" description="Basic and acidic residues" evidence="1">
    <location>
        <begin position="37"/>
        <end position="46"/>
    </location>
</feature>
<keyword evidence="3" id="KW-1185">Reference proteome</keyword>
<comment type="caution">
    <text evidence="2">The sequence shown here is derived from an EMBL/GenBank/DDBJ whole genome shotgun (WGS) entry which is preliminary data.</text>
</comment>
<organism evidence="2 3">
    <name type="scientific">Apiospora rasikravindrae</name>
    <dbReference type="NCBI Taxonomy" id="990691"/>
    <lineage>
        <taxon>Eukaryota</taxon>
        <taxon>Fungi</taxon>
        <taxon>Dikarya</taxon>
        <taxon>Ascomycota</taxon>
        <taxon>Pezizomycotina</taxon>
        <taxon>Sordariomycetes</taxon>
        <taxon>Xylariomycetidae</taxon>
        <taxon>Amphisphaeriales</taxon>
        <taxon>Apiosporaceae</taxon>
        <taxon>Apiospora</taxon>
    </lineage>
</organism>
<feature type="compositionally biased region" description="Polar residues" evidence="1">
    <location>
        <begin position="47"/>
        <end position="58"/>
    </location>
</feature>
<accession>A0ABR1T8I0</accession>
<name>A0ABR1T8I0_9PEZI</name>
<evidence type="ECO:0000256" key="1">
    <source>
        <dbReference type="SAM" id="MobiDB-lite"/>
    </source>
</evidence>
<dbReference type="Proteomes" id="UP001444661">
    <property type="component" value="Unassembled WGS sequence"/>
</dbReference>
<gene>
    <name evidence="2" type="ORF">PG993_006662</name>
</gene>
<evidence type="ECO:0000313" key="2">
    <source>
        <dbReference type="EMBL" id="KAK8042139.1"/>
    </source>
</evidence>
<dbReference type="EMBL" id="JAQQWK010000005">
    <property type="protein sequence ID" value="KAK8042139.1"/>
    <property type="molecule type" value="Genomic_DNA"/>
</dbReference>
<sequence>MRSSVGLRMAWYSQKAGEQAQHRTAHHDQSPGAELEAVDRRLDRSGKNSSLVVPNLGSSRERANQPLLGYEPTNLGRPARHAQPLKPPATRSFSRKYRYNESLLSITLCEKTPLEMRGI</sequence>